<keyword evidence="2" id="KW-0812">Transmembrane</keyword>
<keyword evidence="2" id="KW-1133">Transmembrane helix</keyword>
<evidence type="ECO:0000256" key="2">
    <source>
        <dbReference type="SAM" id="Phobius"/>
    </source>
</evidence>
<gene>
    <name evidence="3" type="ORF">ANIA_01633</name>
</gene>
<organism evidence="3 4">
    <name type="scientific">Emericella nidulans (strain FGSC A4 / ATCC 38163 / CBS 112.46 / NRRL 194 / M139)</name>
    <name type="common">Aspergillus nidulans</name>
    <dbReference type="NCBI Taxonomy" id="227321"/>
    <lineage>
        <taxon>Eukaryota</taxon>
        <taxon>Fungi</taxon>
        <taxon>Dikarya</taxon>
        <taxon>Ascomycota</taxon>
        <taxon>Pezizomycotina</taxon>
        <taxon>Eurotiomycetes</taxon>
        <taxon>Eurotiomycetidae</taxon>
        <taxon>Eurotiales</taxon>
        <taxon>Aspergillaceae</taxon>
        <taxon>Aspergillus</taxon>
        <taxon>Aspergillus subgen. Nidulantes</taxon>
    </lineage>
</organism>
<feature type="compositionally biased region" description="Basic residues" evidence="1">
    <location>
        <begin position="178"/>
        <end position="210"/>
    </location>
</feature>
<evidence type="ECO:0008006" key="5">
    <source>
        <dbReference type="Google" id="ProtNLM"/>
    </source>
</evidence>
<name>Q5BCU7_EMENI</name>
<protein>
    <recommendedName>
        <fullName evidence="5">MARVEL domain-containing protein</fullName>
    </recommendedName>
</protein>
<dbReference type="AlphaFoldDB" id="Q5BCU7"/>
<keyword evidence="2" id="KW-0472">Membrane</keyword>
<evidence type="ECO:0000256" key="1">
    <source>
        <dbReference type="SAM" id="MobiDB-lite"/>
    </source>
</evidence>
<dbReference type="RefSeq" id="XP_659237.1">
    <property type="nucleotide sequence ID" value="XM_654145.1"/>
</dbReference>
<dbReference type="eggNOG" id="ENOG502S5NQ">
    <property type="taxonomic scope" value="Eukaryota"/>
</dbReference>
<feature type="transmembrane region" description="Helical" evidence="2">
    <location>
        <begin position="141"/>
        <end position="162"/>
    </location>
</feature>
<evidence type="ECO:0000313" key="4">
    <source>
        <dbReference type="Proteomes" id="UP000000560"/>
    </source>
</evidence>
<sequence length="210" mass="23859">MIGSIFFIFNRLTEIVFLIPIIGMMAYFIDGYLKANMITPPYILVLFIVSVIAVFWCIDTLIRHSTTKRSAAFVSFVDLLFFGAFIAGVYQLRFIADADCGDWDGGSVWVSLGPFGAFGRQSGNNLADDLNKTCRMLKTCFAIGIMEVLFFFWTAIIALWLYRRNNDRPVVVKETTTVRRRSHSHGSRRGHGSSHSRRHSSSSRRPHYVV</sequence>
<reference evidence="4" key="2">
    <citation type="journal article" date="2009" name="Fungal Genet. Biol.">
        <title>The 2008 update of the Aspergillus nidulans genome annotation: a community effort.</title>
        <authorList>
            <person name="Wortman J.R."/>
            <person name="Gilsenan J.M."/>
            <person name="Joardar V."/>
            <person name="Deegan J."/>
            <person name="Clutterbuck J."/>
            <person name="Andersen M.R."/>
            <person name="Archer D."/>
            <person name="Bencina M."/>
            <person name="Braus G."/>
            <person name="Coutinho P."/>
            <person name="von Dohren H."/>
            <person name="Doonan J."/>
            <person name="Driessen A.J."/>
            <person name="Durek P."/>
            <person name="Espeso E."/>
            <person name="Fekete E."/>
            <person name="Flipphi M."/>
            <person name="Estrada C.G."/>
            <person name="Geysens S."/>
            <person name="Goldman G."/>
            <person name="de Groot P.W."/>
            <person name="Hansen K."/>
            <person name="Harris S.D."/>
            <person name="Heinekamp T."/>
            <person name="Helmstaedt K."/>
            <person name="Henrissat B."/>
            <person name="Hofmann G."/>
            <person name="Homan T."/>
            <person name="Horio T."/>
            <person name="Horiuchi H."/>
            <person name="James S."/>
            <person name="Jones M."/>
            <person name="Karaffa L."/>
            <person name="Karanyi Z."/>
            <person name="Kato M."/>
            <person name="Keller N."/>
            <person name="Kelly D.E."/>
            <person name="Kiel J.A."/>
            <person name="Kim J.M."/>
            <person name="van der Klei I.J."/>
            <person name="Klis F.M."/>
            <person name="Kovalchuk A."/>
            <person name="Krasevec N."/>
            <person name="Kubicek C.P."/>
            <person name="Liu B."/>
            <person name="Maccabe A."/>
            <person name="Meyer V."/>
            <person name="Mirabito P."/>
            <person name="Miskei M."/>
            <person name="Mos M."/>
            <person name="Mullins J."/>
            <person name="Nelson D.R."/>
            <person name="Nielsen J."/>
            <person name="Oakley B.R."/>
            <person name="Osmani S.A."/>
            <person name="Pakula T."/>
            <person name="Paszewski A."/>
            <person name="Paulsen I."/>
            <person name="Pilsyk S."/>
            <person name="Pocsi I."/>
            <person name="Punt P.J."/>
            <person name="Ram A.F."/>
            <person name="Ren Q."/>
            <person name="Robellet X."/>
            <person name="Robson G."/>
            <person name="Seiboth B."/>
            <person name="van Solingen P."/>
            <person name="Specht T."/>
            <person name="Sun J."/>
            <person name="Taheri-Talesh N."/>
            <person name="Takeshita N."/>
            <person name="Ussery D."/>
            <person name="vanKuyk P.A."/>
            <person name="Visser H."/>
            <person name="van de Vondervoort P.J."/>
            <person name="de Vries R.P."/>
            <person name="Walton J."/>
            <person name="Xiang X."/>
            <person name="Xiong Y."/>
            <person name="Zeng A.P."/>
            <person name="Brandt B.W."/>
            <person name="Cornell M.J."/>
            <person name="van den Hondel C.A."/>
            <person name="Visser J."/>
            <person name="Oliver S.G."/>
            <person name="Turner G."/>
        </authorList>
    </citation>
    <scope>GENOME REANNOTATION</scope>
    <source>
        <strain evidence="4">FGSC A4 / ATCC 38163 / CBS 112.46 / NRRL 194 / M139</strain>
    </source>
</reference>
<dbReference type="KEGG" id="ani:ANIA_01633"/>
<dbReference type="OrthoDB" id="4918558at2759"/>
<keyword evidence="4" id="KW-1185">Reference proteome</keyword>
<feature type="transmembrane region" description="Helical" evidence="2">
    <location>
        <begin position="41"/>
        <end position="58"/>
    </location>
</feature>
<dbReference type="Proteomes" id="UP000000560">
    <property type="component" value="Chromosome VII"/>
</dbReference>
<feature type="transmembrane region" description="Helical" evidence="2">
    <location>
        <begin position="12"/>
        <end position="29"/>
    </location>
</feature>
<feature type="transmembrane region" description="Helical" evidence="2">
    <location>
        <begin position="70"/>
        <end position="90"/>
    </location>
</feature>
<reference evidence="4" key="1">
    <citation type="journal article" date="2005" name="Nature">
        <title>Sequencing of Aspergillus nidulans and comparative analysis with A. fumigatus and A. oryzae.</title>
        <authorList>
            <person name="Galagan J.E."/>
            <person name="Calvo S.E."/>
            <person name="Cuomo C."/>
            <person name="Ma L.J."/>
            <person name="Wortman J.R."/>
            <person name="Batzoglou S."/>
            <person name="Lee S.I."/>
            <person name="Basturkmen M."/>
            <person name="Spevak C.C."/>
            <person name="Clutterbuck J."/>
            <person name="Kapitonov V."/>
            <person name="Jurka J."/>
            <person name="Scazzocchio C."/>
            <person name="Farman M."/>
            <person name="Butler J."/>
            <person name="Purcell S."/>
            <person name="Harris S."/>
            <person name="Braus G.H."/>
            <person name="Draht O."/>
            <person name="Busch S."/>
            <person name="D'Enfert C."/>
            <person name="Bouchier C."/>
            <person name="Goldman G.H."/>
            <person name="Bell-Pedersen D."/>
            <person name="Griffiths-Jones S."/>
            <person name="Doonan J.H."/>
            <person name="Yu J."/>
            <person name="Vienken K."/>
            <person name="Pain A."/>
            <person name="Freitag M."/>
            <person name="Selker E.U."/>
            <person name="Archer D.B."/>
            <person name="Penalva M.A."/>
            <person name="Oakley B.R."/>
            <person name="Momany M."/>
            <person name="Tanaka T."/>
            <person name="Kumagai T."/>
            <person name="Asai K."/>
            <person name="Machida M."/>
            <person name="Nierman W.C."/>
            <person name="Denning D.W."/>
            <person name="Caddick M."/>
            <person name="Hynes M."/>
            <person name="Paoletti M."/>
            <person name="Fischer R."/>
            <person name="Miller B."/>
            <person name="Dyer P."/>
            <person name="Sachs M.S."/>
            <person name="Osmani S.A."/>
            <person name="Birren B.W."/>
        </authorList>
    </citation>
    <scope>NUCLEOTIDE SEQUENCE [LARGE SCALE GENOMIC DNA]</scope>
    <source>
        <strain evidence="4">FGSC A4 / ATCC 38163 / CBS 112.46 / NRRL 194 / M139</strain>
    </source>
</reference>
<feature type="region of interest" description="Disordered" evidence="1">
    <location>
        <begin position="173"/>
        <end position="210"/>
    </location>
</feature>
<dbReference type="STRING" id="227321.Q5BCU7"/>
<evidence type="ECO:0000313" key="3">
    <source>
        <dbReference type="EMBL" id="CBF85262.1"/>
    </source>
</evidence>
<accession>Q5BCU7</accession>
<dbReference type="HOGENOM" id="CLU_081911_0_0_1"/>
<dbReference type="EMBL" id="BN001307">
    <property type="protein sequence ID" value="CBF85262.1"/>
    <property type="molecule type" value="Genomic_DNA"/>
</dbReference>
<dbReference type="GeneID" id="2874722"/>
<dbReference type="OMA" id="CFALGIM"/>
<dbReference type="VEuPathDB" id="FungiDB:AN1633"/>
<dbReference type="InParanoid" id="Q5BCU7"/>
<proteinExistence type="predicted"/>
<accession>C8VNH9</accession>